<protein>
    <submittedName>
        <fullName evidence="9">ABC transporter permease</fullName>
    </submittedName>
</protein>
<keyword evidence="2 7" id="KW-0813">Transport</keyword>
<accession>A0ABZ1BLZ1</accession>
<organism evidence="9 10">
    <name type="scientific">Geochorda subterranea</name>
    <dbReference type="NCBI Taxonomy" id="3109564"/>
    <lineage>
        <taxon>Bacteria</taxon>
        <taxon>Bacillati</taxon>
        <taxon>Bacillota</taxon>
        <taxon>Limnochordia</taxon>
        <taxon>Limnochordales</taxon>
        <taxon>Geochordaceae</taxon>
        <taxon>Geochorda</taxon>
    </lineage>
</organism>
<dbReference type="EMBL" id="CP141614">
    <property type="protein sequence ID" value="WRP13827.1"/>
    <property type="molecule type" value="Genomic_DNA"/>
</dbReference>
<dbReference type="Gene3D" id="1.10.3720.10">
    <property type="entry name" value="MetI-like"/>
    <property type="match status" value="1"/>
</dbReference>
<reference evidence="10" key="1">
    <citation type="submission" date="2023-12" db="EMBL/GenBank/DDBJ databases">
        <title>Novel isolates from deep terrestrial aquifers shed light on the physiology and ecology of the class Limnochordia.</title>
        <authorList>
            <person name="Karnachuk O.V."/>
            <person name="Lukina A.P."/>
            <person name="Avakyan M.R."/>
            <person name="Kadnikov V."/>
            <person name="Begmatov S."/>
            <person name="Beletsky A.V."/>
            <person name="Mardanov A.V."/>
            <person name="Ravin N.V."/>
        </authorList>
    </citation>
    <scope>NUCLEOTIDE SEQUENCE [LARGE SCALE GENOMIC DNA]</scope>
    <source>
        <strain evidence="10">LN</strain>
    </source>
</reference>
<dbReference type="PANTHER" id="PTHR43163:SF6">
    <property type="entry name" value="DIPEPTIDE TRANSPORT SYSTEM PERMEASE PROTEIN DPPB-RELATED"/>
    <property type="match status" value="1"/>
</dbReference>
<evidence type="ECO:0000256" key="1">
    <source>
        <dbReference type="ARBA" id="ARBA00004651"/>
    </source>
</evidence>
<feature type="domain" description="ABC transmembrane type-1" evidence="8">
    <location>
        <begin position="95"/>
        <end position="302"/>
    </location>
</feature>
<dbReference type="InterPro" id="IPR035906">
    <property type="entry name" value="MetI-like_sf"/>
</dbReference>
<evidence type="ECO:0000256" key="5">
    <source>
        <dbReference type="ARBA" id="ARBA00022989"/>
    </source>
</evidence>
<dbReference type="InterPro" id="IPR000515">
    <property type="entry name" value="MetI-like"/>
</dbReference>
<dbReference type="Proteomes" id="UP001333102">
    <property type="component" value="Chromosome"/>
</dbReference>
<evidence type="ECO:0000256" key="3">
    <source>
        <dbReference type="ARBA" id="ARBA00022475"/>
    </source>
</evidence>
<feature type="transmembrane region" description="Helical" evidence="7">
    <location>
        <begin position="179"/>
        <end position="201"/>
    </location>
</feature>
<feature type="transmembrane region" description="Helical" evidence="7">
    <location>
        <begin position="99"/>
        <end position="122"/>
    </location>
</feature>
<dbReference type="PANTHER" id="PTHR43163">
    <property type="entry name" value="DIPEPTIDE TRANSPORT SYSTEM PERMEASE PROTEIN DPPB-RELATED"/>
    <property type="match status" value="1"/>
</dbReference>
<evidence type="ECO:0000256" key="4">
    <source>
        <dbReference type="ARBA" id="ARBA00022692"/>
    </source>
</evidence>
<comment type="subcellular location">
    <subcellularLocation>
        <location evidence="1 7">Cell membrane</location>
        <topology evidence="1 7">Multi-pass membrane protein</topology>
    </subcellularLocation>
</comment>
<sequence length="316" mass="33976">MIRFIVRRLAIMAPVLLGITLLNFLLIDLAPGDAVDLMIDPSMSEADRMARRQALGLDQPWPVRYGKWLGQLAAGNLGFSFTTYQPVADRIAERLGPSLLLTTVATLVAYAVAVPLGIASALRPYSWVDYVGGFVAVSGVSLPTFFLSLAGIYVFALRLGWLPTGGMATLGGEASWGDVARHLVLPATVLALTNVGMVVRLTRSSALEALRQDYVRTARAKGLAEWRVVSRHVLRNSLVPVITMAGLQLPALIGGAVITEQVFQWPGMGSLTIQAILGRDYPTLMAINLLAALAVLLGGLIADVLYAVVDPRIRYE</sequence>
<dbReference type="CDD" id="cd06261">
    <property type="entry name" value="TM_PBP2"/>
    <property type="match status" value="1"/>
</dbReference>
<keyword evidence="4 7" id="KW-0812">Transmembrane</keyword>
<evidence type="ECO:0000256" key="6">
    <source>
        <dbReference type="ARBA" id="ARBA00023136"/>
    </source>
</evidence>
<feature type="transmembrane region" description="Helical" evidence="7">
    <location>
        <begin position="286"/>
        <end position="309"/>
    </location>
</feature>
<dbReference type="RefSeq" id="WP_324668083.1">
    <property type="nucleotide sequence ID" value="NZ_CP141614.1"/>
</dbReference>
<evidence type="ECO:0000259" key="8">
    <source>
        <dbReference type="PROSITE" id="PS50928"/>
    </source>
</evidence>
<proteinExistence type="inferred from homology"/>
<feature type="transmembrane region" description="Helical" evidence="7">
    <location>
        <begin position="9"/>
        <end position="27"/>
    </location>
</feature>
<keyword evidence="10" id="KW-1185">Reference proteome</keyword>
<dbReference type="PROSITE" id="PS50928">
    <property type="entry name" value="ABC_TM1"/>
    <property type="match status" value="1"/>
</dbReference>
<feature type="transmembrane region" description="Helical" evidence="7">
    <location>
        <begin position="134"/>
        <end position="159"/>
    </location>
</feature>
<name>A0ABZ1BLZ1_9FIRM</name>
<keyword evidence="5 7" id="KW-1133">Transmembrane helix</keyword>
<feature type="transmembrane region" description="Helical" evidence="7">
    <location>
        <begin position="237"/>
        <end position="258"/>
    </location>
</feature>
<comment type="similarity">
    <text evidence="7">Belongs to the binding-protein-dependent transport system permease family.</text>
</comment>
<evidence type="ECO:0000313" key="10">
    <source>
        <dbReference type="Proteomes" id="UP001333102"/>
    </source>
</evidence>
<dbReference type="InterPro" id="IPR045621">
    <property type="entry name" value="BPD_transp_1_N"/>
</dbReference>
<gene>
    <name evidence="9" type="ORF">VLY81_10320</name>
</gene>
<evidence type="ECO:0000313" key="9">
    <source>
        <dbReference type="EMBL" id="WRP13827.1"/>
    </source>
</evidence>
<keyword evidence="3" id="KW-1003">Cell membrane</keyword>
<keyword evidence="6 7" id="KW-0472">Membrane</keyword>
<evidence type="ECO:0000256" key="2">
    <source>
        <dbReference type="ARBA" id="ARBA00022448"/>
    </source>
</evidence>
<dbReference type="Pfam" id="PF19300">
    <property type="entry name" value="BPD_transp_1_N"/>
    <property type="match status" value="1"/>
</dbReference>
<evidence type="ECO:0000256" key="7">
    <source>
        <dbReference type="RuleBase" id="RU363032"/>
    </source>
</evidence>
<dbReference type="Pfam" id="PF00528">
    <property type="entry name" value="BPD_transp_1"/>
    <property type="match status" value="1"/>
</dbReference>
<dbReference type="SUPFAM" id="SSF161098">
    <property type="entry name" value="MetI-like"/>
    <property type="match status" value="1"/>
</dbReference>